<comment type="pathway">
    <text evidence="5">Terpene metabolism; lanosterol biosynthesis; lanosterol from farnesyl diphosphate: step 1/3.</text>
</comment>
<dbReference type="NCBIfam" id="TIGR01559">
    <property type="entry name" value="squal_synth"/>
    <property type="match status" value="1"/>
</dbReference>
<dbReference type="InterPro" id="IPR002060">
    <property type="entry name" value="Squ/phyt_synthse"/>
</dbReference>
<sequence length="453" mass="52056">MKISEVLQHPEELIPLLKFYGKSKKAPALAKQSDEKWRFCFNHLLKVSRSFAMVIMELEPEVRDAVCIFYLVLRALDTVEDDTTVPASRRKVDCVEFYKHVDEAGWSCTGYGKEHEKNLLEHYNIVVECFLSLNERYQVVIREICQKMGAGMAEHIEDTECYTVDDYNRYCFYVAGLVGIGLSRLFYETGREDKCFVEDEHLSISMGQFLQKVNIIRDYAEDLDEERTFWPREIWSKYVPELADLQKLSNEGKSLACLNHMVTNALGHVLDCIKYMKRIKNRQVFNFCAIPQIMGIGTLVEVYNNRNVFHTNVKLRRGTTAKLVVETSDFDKLMQLYYSCCVKIESKIPPNDPSYNETKVILQEIMNVCMPHVPTVPNLAILNRAVVVLFAAVVAYLINTRGERDGVFVIWKGGVPDTQEMVAIAAFFLVVTYLFSFFGLQFVKSERSAAASF</sequence>
<protein>
    <recommendedName>
        <fullName evidence="3 5">Squalene synthase</fullName>
        <shortName evidence="5">SQS</shortName>
        <shortName evidence="5">SS</shortName>
        <ecNumber evidence="3 5">2.5.1.21</ecNumber>
    </recommendedName>
</protein>
<dbReference type="InterPro" id="IPR033904">
    <property type="entry name" value="Trans_IPPS_HH"/>
</dbReference>
<dbReference type="SFLD" id="SFLDG01018">
    <property type="entry name" value="Squalene/Phytoene_Synthase_Lik"/>
    <property type="match status" value="1"/>
</dbReference>
<evidence type="ECO:0000256" key="1">
    <source>
        <dbReference type="ARBA" id="ARBA00001946"/>
    </source>
</evidence>
<evidence type="ECO:0000256" key="4">
    <source>
        <dbReference type="ARBA" id="ARBA00022679"/>
    </source>
</evidence>
<dbReference type="FunFam" id="1.10.600.10:FF:000023">
    <property type="entry name" value="Squalene synthase"/>
    <property type="match status" value="1"/>
</dbReference>
<dbReference type="InterPro" id="IPR008949">
    <property type="entry name" value="Isoprenoid_synthase_dom_sf"/>
</dbReference>
<gene>
    <name evidence="6" type="ORF">NDN08_005657</name>
</gene>
<feature type="transmembrane region" description="Helical" evidence="5">
    <location>
        <begin position="284"/>
        <end position="303"/>
    </location>
</feature>
<keyword evidence="5" id="KW-1133">Transmembrane helix</keyword>
<comment type="caution">
    <text evidence="6">The sequence shown here is derived from an EMBL/GenBank/DDBJ whole genome shotgun (WGS) entry which is preliminary data.</text>
</comment>
<dbReference type="SUPFAM" id="SSF48576">
    <property type="entry name" value="Terpenoid synthases"/>
    <property type="match status" value="1"/>
</dbReference>
<dbReference type="PROSITE" id="PS01044">
    <property type="entry name" value="SQUALEN_PHYTOEN_SYN_1"/>
    <property type="match status" value="1"/>
</dbReference>
<evidence type="ECO:0000256" key="3">
    <source>
        <dbReference type="ARBA" id="ARBA00012373"/>
    </source>
</evidence>
<reference evidence="6 7" key="1">
    <citation type="journal article" date="2023" name="Nat. Commun.">
        <title>Origin of minicircular mitochondrial genomes in red algae.</title>
        <authorList>
            <person name="Lee Y."/>
            <person name="Cho C.H."/>
            <person name="Lee Y.M."/>
            <person name="Park S.I."/>
            <person name="Yang J.H."/>
            <person name="West J.A."/>
            <person name="Bhattacharya D."/>
            <person name="Yoon H.S."/>
        </authorList>
    </citation>
    <scope>NUCLEOTIDE SEQUENCE [LARGE SCALE GENOMIC DNA]</scope>
    <source>
        <strain evidence="6 7">CCMP1338</strain>
        <tissue evidence="6">Whole cell</tissue>
    </source>
</reference>
<comment type="similarity">
    <text evidence="2 5">Belongs to the phytoene/squalene synthase family.</text>
</comment>
<dbReference type="GO" id="GO:0005789">
    <property type="term" value="C:endoplasmic reticulum membrane"/>
    <property type="evidence" value="ECO:0007669"/>
    <property type="project" value="TreeGrafter"/>
</dbReference>
<comment type="catalytic activity">
    <reaction evidence="5">
        <text>2 (2E,6E)-farnesyl diphosphate + NADPH + H(+) = squalene + 2 diphosphate + NADP(+)</text>
        <dbReference type="Rhea" id="RHEA:32295"/>
        <dbReference type="ChEBI" id="CHEBI:15378"/>
        <dbReference type="ChEBI" id="CHEBI:15440"/>
        <dbReference type="ChEBI" id="CHEBI:33019"/>
        <dbReference type="ChEBI" id="CHEBI:57783"/>
        <dbReference type="ChEBI" id="CHEBI:58349"/>
        <dbReference type="ChEBI" id="CHEBI:175763"/>
        <dbReference type="EC" id="2.5.1.21"/>
    </reaction>
</comment>
<dbReference type="Proteomes" id="UP001157974">
    <property type="component" value="Unassembled WGS sequence"/>
</dbReference>
<keyword evidence="5" id="KW-0812">Transmembrane</keyword>
<keyword evidence="5" id="KW-0472">Membrane</keyword>
<evidence type="ECO:0000313" key="6">
    <source>
        <dbReference type="EMBL" id="KAJ8908957.1"/>
    </source>
</evidence>
<name>A0AAV8V4I9_9RHOD</name>
<feature type="transmembrane region" description="Helical" evidence="5">
    <location>
        <begin position="381"/>
        <end position="400"/>
    </location>
</feature>
<comment type="function">
    <text evidence="5">Catalyzes the condensation of 2 farnesyl pyrophosphate (FPP) moieties to form squalene.</text>
</comment>
<comment type="cofactor">
    <cofactor evidence="1 5">
        <name>Mg(2+)</name>
        <dbReference type="ChEBI" id="CHEBI:18420"/>
    </cofactor>
</comment>
<keyword evidence="4 5" id="KW-0808">Transferase</keyword>
<keyword evidence="7" id="KW-1185">Reference proteome</keyword>
<dbReference type="GO" id="GO:0055056">
    <property type="term" value="F:D-glucose transmembrane transporter activity"/>
    <property type="evidence" value="ECO:0007669"/>
    <property type="project" value="UniProtKB-UniRule"/>
</dbReference>
<dbReference type="GO" id="GO:0051996">
    <property type="term" value="F:squalene synthase [NAD(P)H] activity"/>
    <property type="evidence" value="ECO:0007669"/>
    <property type="project" value="UniProtKB-UniRule"/>
</dbReference>
<dbReference type="Pfam" id="PF00494">
    <property type="entry name" value="SQS_PSY"/>
    <property type="match status" value="1"/>
</dbReference>
<comment type="caution">
    <text evidence="5">Lacks conserved residue(s) required for the propagation of feature annotation.</text>
</comment>
<dbReference type="EMBL" id="JAMWBK010000001">
    <property type="protein sequence ID" value="KAJ8908957.1"/>
    <property type="molecule type" value="Genomic_DNA"/>
</dbReference>
<dbReference type="PROSITE" id="PS01045">
    <property type="entry name" value="SQUALEN_PHYTOEN_SYN_2"/>
    <property type="match status" value="1"/>
</dbReference>
<dbReference type="SFLD" id="SFLDS00005">
    <property type="entry name" value="Isoprenoid_Synthase_Type_I"/>
    <property type="match status" value="1"/>
</dbReference>
<proteinExistence type="inferred from homology"/>
<dbReference type="InterPro" id="IPR044844">
    <property type="entry name" value="Trans_IPPS_euk-type"/>
</dbReference>
<dbReference type="GO" id="GO:0045338">
    <property type="term" value="P:farnesyl diphosphate metabolic process"/>
    <property type="evidence" value="ECO:0007669"/>
    <property type="project" value="InterPro"/>
</dbReference>
<dbReference type="InterPro" id="IPR006449">
    <property type="entry name" value="Squal_synth-like"/>
</dbReference>
<organism evidence="6 7">
    <name type="scientific">Rhodosorus marinus</name>
    <dbReference type="NCBI Taxonomy" id="101924"/>
    <lineage>
        <taxon>Eukaryota</taxon>
        <taxon>Rhodophyta</taxon>
        <taxon>Stylonematophyceae</taxon>
        <taxon>Stylonematales</taxon>
        <taxon>Stylonemataceae</taxon>
        <taxon>Rhodosorus</taxon>
    </lineage>
</organism>
<dbReference type="PANTHER" id="PTHR11626:SF2">
    <property type="entry name" value="SQUALENE SYNTHASE"/>
    <property type="match status" value="1"/>
</dbReference>
<evidence type="ECO:0000313" key="7">
    <source>
        <dbReference type="Proteomes" id="UP001157974"/>
    </source>
</evidence>
<dbReference type="AlphaFoldDB" id="A0AAV8V4I9"/>
<evidence type="ECO:0000256" key="2">
    <source>
        <dbReference type="ARBA" id="ARBA00006251"/>
    </source>
</evidence>
<dbReference type="Gene3D" id="1.10.600.10">
    <property type="entry name" value="Farnesyl Diphosphate Synthase"/>
    <property type="match status" value="1"/>
</dbReference>
<evidence type="ECO:0000256" key="5">
    <source>
        <dbReference type="RuleBase" id="RU368088"/>
    </source>
</evidence>
<feature type="transmembrane region" description="Helical" evidence="5">
    <location>
        <begin position="421"/>
        <end position="443"/>
    </location>
</feature>
<dbReference type="CDD" id="cd00683">
    <property type="entry name" value="Trans_IPPS_HH"/>
    <property type="match status" value="1"/>
</dbReference>
<dbReference type="PANTHER" id="PTHR11626">
    <property type="entry name" value="FARNESYL-DIPHOSPHATE FARNESYLTRANSFERASE"/>
    <property type="match status" value="1"/>
</dbReference>
<comment type="catalytic activity">
    <reaction evidence="5">
        <text>2 (2E,6E)-farnesyl diphosphate + NADH + H(+) = squalene + 2 diphosphate + NAD(+)</text>
        <dbReference type="Rhea" id="RHEA:32299"/>
        <dbReference type="ChEBI" id="CHEBI:15378"/>
        <dbReference type="ChEBI" id="CHEBI:15440"/>
        <dbReference type="ChEBI" id="CHEBI:33019"/>
        <dbReference type="ChEBI" id="CHEBI:57540"/>
        <dbReference type="ChEBI" id="CHEBI:57945"/>
        <dbReference type="ChEBI" id="CHEBI:175763"/>
        <dbReference type="EC" id="2.5.1.21"/>
    </reaction>
</comment>
<accession>A0AAV8V4I9</accession>
<dbReference type="InterPro" id="IPR019845">
    <property type="entry name" value="Squalene/phytoene_synthase_CS"/>
</dbReference>
<dbReference type="EC" id="2.5.1.21" evidence="3 5"/>
<dbReference type="GO" id="GO:0008610">
    <property type="term" value="P:lipid biosynthetic process"/>
    <property type="evidence" value="ECO:0007669"/>
    <property type="project" value="InterPro"/>
</dbReference>